<gene>
    <name evidence="2" type="ORF">A1A1_02395</name>
</gene>
<organism evidence="2 3">
    <name type="scientific">Planococcus antarcticus DSM 14505</name>
    <dbReference type="NCBI Taxonomy" id="1185653"/>
    <lineage>
        <taxon>Bacteria</taxon>
        <taxon>Bacillati</taxon>
        <taxon>Bacillota</taxon>
        <taxon>Bacilli</taxon>
        <taxon>Bacillales</taxon>
        <taxon>Caryophanaceae</taxon>
        <taxon>Planococcus</taxon>
    </lineage>
</organism>
<dbReference type="EMBL" id="AJYB01000009">
    <property type="protein sequence ID" value="EIM08137.1"/>
    <property type="molecule type" value="Genomic_DNA"/>
</dbReference>
<proteinExistence type="predicted"/>
<dbReference type="Pfam" id="PF00085">
    <property type="entry name" value="Thioredoxin"/>
    <property type="match status" value="1"/>
</dbReference>
<dbReference type="Proteomes" id="UP000004725">
    <property type="component" value="Unassembled WGS sequence"/>
</dbReference>
<dbReference type="SUPFAM" id="SSF52833">
    <property type="entry name" value="Thioredoxin-like"/>
    <property type="match status" value="1"/>
</dbReference>
<accession>A0AA87IPZ4</accession>
<dbReference type="AlphaFoldDB" id="A0AA87IPZ4"/>
<evidence type="ECO:0000259" key="1">
    <source>
        <dbReference type="Pfam" id="PF00085"/>
    </source>
</evidence>
<protein>
    <submittedName>
        <fullName evidence="2">Thioredoxin</fullName>
    </submittedName>
</protein>
<dbReference type="CDD" id="cd02947">
    <property type="entry name" value="TRX_family"/>
    <property type="match status" value="1"/>
</dbReference>
<evidence type="ECO:0000313" key="3">
    <source>
        <dbReference type="Proteomes" id="UP000004725"/>
    </source>
</evidence>
<dbReference type="Gene3D" id="3.40.30.10">
    <property type="entry name" value="Glutaredoxin"/>
    <property type="match status" value="1"/>
</dbReference>
<evidence type="ECO:0000313" key="2">
    <source>
        <dbReference type="EMBL" id="EIM08137.1"/>
    </source>
</evidence>
<dbReference type="InterPro" id="IPR013766">
    <property type="entry name" value="Thioredoxin_domain"/>
</dbReference>
<comment type="caution">
    <text evidence="2">The sequence shown here is derived from an EMBL/GenBank/DDBJ whole genome shotgun (WGS) entry which is preliminary data.</text>
</comment>
<sequence length="111" mass="13024">MKKMKEWTHKEWIKEKNTNHITAFYLYAPMCGTCQVAARMLSVVMELLPNLQIGKANLNYIQEIADLYEVESVPCLLITEDGILKEKIYAFHSVPYLYDKLKSVDEYSRSW</sequence>
<name>A0AA87IPZ4_9BACL</name>
<dbReference type="InterPro" id="IPR036249">
    <property type="entry name" value="Thioredoxin-like_sf"/>
</dbReference>
<feature type="domain" description="Thioredoxin" evidence="1">
    <location>
        <begin position="4"/>
        <end position="88"/>
    </location>
</feature>
<reference evidence="2 3" key="1">
    <citation type="journal article" date="2012" name="J. Bacteriol.">
        <title>Genome Sequence of the Antarctic Psychrophile Bacterium Planococcus antarcticus DSM 14505.</title>
        <authorList>
            <person name="Margolles A."/>
            <person name="Gueimonde M."/>
            <person name="Sanchez B."/>
        </authorList>
    </citation>
    <scope>NUCLEOTIDE SEQUENCE [LARGE SCALE GENOMIC DNA]</scope>
    <source>
        <strain evidence="2 3">DSM 14505</strain>
    </source>
</reference>